<organism evidence="10 11">
    <name type="scientific">Tegillarca granosa</name>
    <name type="common">Malaysian cockle</name>
    <name type="synonym">Anadara granosa</name>
    <dbReference type="NCBI Taxonomy" id="220873"/>
    <lineage>
        <taxon>Eukaryota</taxon>
        <taxon>Metazoa</taxon>
        <taxon>Spiralia</taxon>
        <taxon>Lophotrochozoa</taxon>
        <taxon>Mollusca</taxon>
        <taxon>Bivalvia</taxon>
        <taxon>Autobranchia</taxon>
        <taxon>Pteriomorphia</taxon>
        <taxon>Arcoida</taxon>
        <taxon>Arcoidea</taxon>
        <taxon>Arcidae</taxon>
        <taxon>Tegillarca</taxon>
    </lineage>
</organism>
<evidence type="ECO:0000256" key="4">
    <source>
        <dbReference type="ARBA" id="ARBA00022737"/>
    </source>
</evidence>
<comment type="caution">
    <text evidence="8">Lacks conserved residue(s) required for the propagation of feature annotation.</text>
</comment>
<feature type="domain" description="Ig-like" evidence="9">
    <location>
        <begin position="61"/>
        <end position="98"/>
    </location>
</feature>
<keyword evidence="7 8" id="KW-1015">Disulfide bond</keyword>
<evidence type="ECO:0000256" key="2">
    <source>
        <dbReference type="ARBA" id="ARBA00004308"/>
    </source>
</evidence>
<reference evidence="10 11" key="1">
    <citation type="submission" date="2022-12" db="EMBL/GenBank/DDBJ databases">
        <title>Chromosome-level genome of Tegillarca granosa.</title>
        <authorList>
            <person name="Kim J."/>
        </authorList>
    </citation>
    <scope>NUCLEOTIDE SEQUENCE [LARGE SCALE GENOMIC DNA]</scope>
    <source>
        <strain evidence="10">Teg-2019</strain>
        <tissue evidence="10">Adductor muscle</tissue>
    </source>
</reference>
<evidence type="ECO:0000256" key="8">
    <source>
        <dbReference type="PROSITE-ProRule" id="PRU00124"/>
    </source>
</evidence>
<dbReference type="InterPro" id="IPR036179">
    <property type="entry name" value="Ig-like_dom_sf"/>
</dbReference>
<dbReference type="Gene3D" id="4.10.400.10">
    <property type="entry name" value="Low-density Lipoprotein Receptor"/>
    <property type="match status" value="4"/>
</dbReference>
<feature type="disulfide bond" evidence="8">
    <location>
        <begin position="29"/>
        <end position="47"/>
    </location>
</feature>
<dbReference type="PRINTS" id="PR00261">
    <property type="entry name" value="LDLRECEPTOR"/>
</dbReference>
<dbReference type="Proteomes" id="UP001217089">
    <property type="component" value="Unassembled WGS sequence"/>
</dbReference>
<dbReference type="PANTHER" id="PTHR24270:SF61">
    <property type="entry name" value="EGF-LIKE DOMAIN-CONTAINING PROTEIN"/>
    <property type="match status" value="1"/>
</dbReference>
<dbReference type="EMBL" id="JARBDR010000141">
    <property type="protein sequence ID" value="KAJ8320481.1"/>
    <property type="molecule type" value="Genomic_DNA"/>
</dbReference>
<dbReference type="SMART" id="SM00192">
    <property type="entry name" value="LDLa"/>
    <property type="match status" value="3"/>
</dbReference>
<feature type="disulfide bond" evidence="8">
    <location>
        <begin position="175"/>
        <end position="193"/>
    </location>
</feature>
<feature type="disulfide bond" evidence="8">
    <location>
        <begin position="41"/>
        <end position="56"/>
    </location>
</feature>
<feature type="disulfide bond" evidence="8">
    <location>
        <begin position="187"/>
        <end position="202"/>
    </location>
</feature>
<feature type="disulfide bond" evidence="8">
    <location>
        <begin position="243"/>
        <end position="258"/>
    </location>
</feature>
<keyword evidence="4" id="KW-0677">Repeat</keyword>
<evidence type="ECO:0000256" key="1">
    <source>
        <dbReference type="ARBA" id="ARBA00004167"/>
    </source>
</evidence>
<dbReference type="SUPFAM" id="SSF48726">
    <property type="entry name" value="Immunoglobulin"/>
    <property type="match status" value="1"/>
</dbReference>
<protein>
    <recommendedName>
        <fullName evidence="9">Ig-like domain-containing protein</fullName>
    </recommendedName>
</protein>
<dbReference type="PANTHER" id="PTHR24270">
    <property type="entry name" value="LOW-DENSITY LIPOPROTEIN RECEPTOR-RELATED"/>
    <property type="match status" value="1"/>
</dbReference>
<evidence type="ECO:0000313" key="10">
    <source>
        <dbReference type="EMBL" id="KAJ8320481.1"/>
    </source>
</evidence>
<dbReference type="InterPro" id="IPR007110">
    <property type="entry name" value="Ig-like_dom"/>
</dbReference>
<evidence type="ECO:0000313" key="11">
    <source>
        <dbReference type="Proteomes" id="UP001217089"/>
    </source>
</evidence>
<dbReference type="PROSITE" id="PS50835">
    <property type="entry name" value="IG_LIKE"/>
    <property type="match status" value="1"/>
</dbReference>
<evidence type="ECO:0000256" key="6">
    <source>
        <dbReference type="ARBA" id="ARBA00023136"/>
    </source>
</evidence>
<proteinExistence type="predicted"/>
<comment type="caution">
    <text evidence="10">The sequence shown here is derived from an EMBL/GenBank/DDBJ whole genome shotgun (WGS) entry which is preliminary data.</text>
</comment>
<accession>A0ABQ9FTA3</accession>
<feature type="disulfide bond" evidence="8">
    <location>
        <begin position="168"/>
        <end position="180"/>
    </location>
</feature>
<keyword evidence="6" id="KW-0472">Membrane</keyword>
<sequence>MRCDGRPQCEDGSDEFNCAPTCQAGQFRCDVRRCIDERRVCDRRFDCSDRTDEANCPTERPIVVTAQPSAITLREGREAVFQCSATGGSQVPPVRWSRGNVLGPLRVHPLVLVAPENLCARMVSVFHQILDVMVSQIVQMHPMKLVVRRNHTIDIHIINLKLCTDSPCEPNEFRCNNGLCAMKIWRCDGDRDCTDGSDEFNCRENHYFKNLTHKLSVKKETHVSHDEYQCVSGDQCVPASYQCDNENDCQDRSDEIGCCECQIIELRNI</sequence>
<dbReference type="Pfam" id="PF00057">
    <property type="entry name" value="Ldl_recept_a"/>
    <property type="match status" value="3"/>
</dbReference>
<dbReference type="CDD" id="cd00112">
    <property type="entry name" value="LDLa"/>
    <property type="match status" value="4"/>
</dbReference>
<evidence type="ECO:0000256" key="3">
    <source>
        <dbReference type="ARBA" id="ARBA00022692"/>
    </source>
</evidence>
<keyword evidence="11" id="KW-1185">Reference proteome</keyword>
<keyword evidence="3" id="KW-0812">Transmembrane</keyword>
<keyword evidence="5" id="KW-1133">Transmembrane helix</keyword>
<dbReference type="InterPro" id="IPR050685">
    <property type="entry name" value="LDLR"/>
</dbReference>
<feature type="disulfide bond" evidence="8">
    <location>
        <begin position="22"/>
        <end position="34"/>
    </location>
</feature>
<dbReference type="PROSITE" id="PS50068">
    <property type="entry name" value="LDLRA_2"/>
    <property type="match status" value="3"/>
</dbReference>
<dbReference type="Gene3D" id="2.60.40.10">
    <property type="entry name" value="Immunoglobulins"/>
    <property type="match status" value="1"/>
</dbReference>
<comment type="subcellular location">
    <subcellularLocation>
        <location evidence="2">Endomembrane system</location>
    </subcellularLocation>
    <subcellularLocation>
        <location evidence="1">Membrane</location>
        <topology evidence="1">Single-pass membrane protein</topology>
    </subcellularLocation>
</comment>
<dbReference type="PROSITE" id="PS01209">
    <property type="entry name" value="LDLRA_1"/>
    <property type="match status" value="2"/>
</dbReference>
<dbReference type="InterPro" id="IPR023415">
    <property type="entry name" value="LDLR_class-A_CS"/>
</dbReference>
<name>A0ABQ9FTA3_TEGGR</name>
<evidence type="ECO:0000256" key="7">
    <source>
        <dbReference type="ARBA" id="ARBA00023157"/>
    </source>
</evidence>
<evidence type="ECO:0000259" key="9">
    <source>
        <dbReference type="PROSITE" id="PS50835"/>
    </source>
</evidence>
<dbReference type="SUPFAM" id="SSF57424">
    <property type="entry name" value="LDL receptor-like module"/>
    <property type="match status" value="3"/>
</dbReference>
<dbReference type="InterPro" id="IPR013783">
    <property type="entry name" value="Ig-like_fold"/>
</dbReference>
<dbReference type="InterPro" id="IPR036055">
    <property type="entry name" value="LDL_receptor-like_sf"/>
</dbReference>
<dbReference type="InterPro" id="IPR002172">
    <property type="entry name" value="LDrepeatLR_classA_rpt"/>
</dbReference>
<gene>
    <name evidence="10" type="ORF">KUTeg_002068</name>
</gene>
<evidence type="ECO:0000256" key="5">
    <source>
        <dbReference type="ARBA" id="ARBA00022989"/>
    </source>
</evidence>